<dbReference type="EMBL" id="QROC01000037">
    <property type="protein sequence ID" value="RHK91193.1"/>
    <property type="molecule type" value="Genomic_DNA"/>
</dbReference>
<dbReference type="GO" id="GO:0005975">
    <property type="term" value="P:carbohydrate metabolic process"/>
    <property type="evidence" value="ECO:0007669"/>
    <property type="project" value="UniProtKB-ARBA"/>
</dbReference>
<dbReference type="SUPFAM" id="SSF49899">
    <property type="entry name" value="Concanavalin A-like lectins/glucanases"/>
    <property type="match status" value="1"/>
</dbReference>
<feature type="chain" id="PRO_5041812523" evidence="1">
    <location>
        <begin position="21"/>
        <end position="267"/>
    </location>
</feature>
<evidence type="ECO:0000313" key="7">
    <source>
        <dbReference type="Proteomes" id="UP000327007"/>
    </source>
</evidence>
<organism evidence="3 5">
    <name type="scientific">Bacteroides xylanisolvens</name>
    <dbReference type="NCBI Taxonomy" id="371601"/>
    <lineage>
        <taxon>Bacteria</taxon>
        <taxon>Pseudomonadati</taxon>
        <taxon>Bacteroidota</taxon>
        <taxon>Bacteroidia</taxon>
        <taxon>Bacteroidales</taxon>
        <taxon>Bacteroidaceae</taxon>
        <taxon>Bacteroides</taxon>
    </lineage>
</organism>
<evidence type="ECO:0000313" key="2">
    <source>
        <dbReference type="EMBL" id="KAA9047544.1"/>
    </source>
</evidence>
<dbReference type="Gene3D" id="2.60.120.200">
    <property type="match status" value="1"/>
</dbReference>
<comment type="caution">
    <text evidence="3">The sequence shown here is derived from an EMBL/GenBank/DDBJ whole genome shotgun (WGS) entry which is preliminary data.</text>
</comment>
<evidence type="ECO:0000313" key="4">
    <source>
        <dbReference type="EMBL" id="RHK91193.1"/>
    </source>
</evidence>
<dbReference type="Pfam" id="PF09224">
    <property type="entry name" value="DUF1961"/>
    <property type="match status" value="1"/>
</dbReference>
<dbReference type="AlphaFoldDB" id="A0A412W4M7"/>
<evidence type="ECO:0000313" key="3">
    <source>
        <dbReference type="EMBL" id="RGV18760.1"/>
    </source>
</evidence>
<feature type="signal peptide" evidence="1">
    <location>
        <begin position="1"/>
        <end position="20"/>
    </location>
</feature>
<dbReference type="EMBL" id="VYQC01000004">
    <property type="protein sequence ID" value="KAA9047544.1"/>
    <property type="molecule type" value="Genomic_DNA"/>
</dbReference>
<proteinExistence type="predicted"/>
<reference evidence="7" key="1">
    <citation type="journal article" date="2018" name="J. Anim. Genet.">
        <title>Acquired interbacterial defense systems protect against interspecies antagonism in the human gut microbiome.</title>
        <authorList>
            <person name="Ross B.D."/>
            <person name="Verster A.J."/>
            <person name="Radey M.C."/>
            <person name="Schmidtke D.T."/>
            <person name="Pope C.E."/>
            <person name="Hoffman L.R."/>
            <person name="Hajjar A."/>
            <person name="Peterson S.B."/>
            <person name="Borenstein E."/>
            <person name="Mougous J."/>
        </authorList>
    </citation>
    <scope>NUCLEOTIDE SEQUENCE [LARGE SCALE GENOMIC DNA]</scope>
    <source>
        <strain evidence="7">H204</strain>
    </source>
</reference>
<dbReference type="Proteomes" id="UP000327007">
    <property type="component" value="Unassembled WGS sequence"/>
</dbReference>
<keyword evidence="1" id="KW-0732">Signal</keyword>
<sequence length="267" mass="31671">MKKMILGLFFLLCPCWIVWGQQNEQQKRFDILSEKPAQLVFEDNFRHAWSEKWHLDGENAKIIQKDGRLEMYAGGRAYVDADHLVLWTKEEFKGNLKIEYDFTRLDSSGYYCVNILYIQAQGAGRKPFVKDIFKWNELRKVPRMSMYFNNMDTYHISYAVTGVASEDKPEYIRARRYMPQWEKGLEGTELKPEYLNTGLFKIGVTYHLTFIKYETNLYMNVKGDGQDKTFYFDASAFPKIDKGRVGLRQMYTRNSKYANFRVYQLDK</sequence>
<reference evidence="2" key="4">
    <citation type="submission" date="2019-09" db="EMBL/GenBank/DDBJ databases">
        <authorList>
            <person name="Ross B.D."/>
            <person name="Verster A.J."/>
            <person name="Radey M.C."/>
            <person name="Schmidtke D.T."/>
            <person name="Pope C.E."/>
            <person name="Hoffman L.R."/>
            <person name="Hajjar A.M."/>
            <person name="Peterson S.B."/>
            <person name="Borenstein E."/>
            <person name="Mougous J.D."/>
        </authorList>
    </citation>
    <scope>NUCLEOTIDE SEQUENCE</scope>
    <source>
        <strain evidence="2">H204</strain>
    </source>
</reference>
<evidence type="ECO:0000313" key="6">
    <source>
        <dbReference type="Proteomes" id="UP000284417"/>
    </source>
</evidence>
<dbReference type="EMBL" id="QRYV01000003">
    <property type="protein sequence ID" value="RGV18760.1"/>
    <property type="molecule type" value="Genomic_DNA"/>
</dbReference>
<dbReference type="Proteomes" id="UP000283369">
    <property type="component" value="Unassembled WGS sequence"/>
</dbReference>
<name>A0A412W4M7_9BACE</name>
<dbReference type="InterPro" id="IPR015305">
    <property type="entry name" value="DUF1961"/>
</dbReference>
<dbReference type="GO" id="GO:0004553">
    <property type="term" value="F:hydrolase activity, hydrolyzing O-glycosyl compounds"/>
    <property type="evidence" value="ECO:0007669"/>
    <property type="project" value="UniProtKB-ARBA"/>
</dbReference>
<protein>
    <submittedName>
        <fullName evidence="3">DUF1961 family protein</fullName>
    </submittedName>
</protein>
<dbReference type="Proteomes" id="UP000284417">
    <property type="component" value="Unassembled WGS sequence"/>
</dbReference>
<reference evidence="2" key="3">
    <citation type="journal article" date="2019" name="bioRxiv">
        <title>Acquired interbacterial defense systems protect against interspecies antagonism in the human gut microbiome.</title>
        <authorList>
            <person name="Ross B.D."/>
            <person name="Verster A.J."/>
            <person name="Radey M.C."/>
            <person name="Schmidtke D.T."/>
            <person name="Pope C.E."/>
            <person name="Hoffman L.R."/>
            <person name="Hajjar A.M."/>
            <person name="Peterson S.B."/>
            <person name="Borenstein E."/>
            <person name="Mougous J.D."/>
        </authorList>
    </citation>
    <scope>NUCLEOTIDE SEQUENCE</scope>
    <source>
        <strain evidence="2">H204</strain>
    </source>
</reference>
<dbReference type="RefSeq" id="WP_117809021.1">
    <property type="nucleotide sequence ID" value="NZ_AP031409.1"/>
</dbReference>
<dbReference type="InterPro" id="IPR013320">
    <property type="entry name" value="ConA-like_dom_sf"/>
</dbReference>
<evidence type="ECO:0000256" key="1">
    <source>
        <dbReference type="SAM" id="SignalP"/>
    </source>
</evidence>
<gene>
    <name evidence="4" type="ORF">DW042_20865</name>
    <name evidence="3" type="ORF">DWW25_02070</name>
    <name evidence="2" type="ORF">F6S82_07705</name>
</gene>
<accession>A0A412W4M7</accession>
<reference evidence="5 6" key="2">
    <citation type="submission" date="2018-08" db="EMBL/GenBank/DDBJ databases">
        <title>A genome reference for cultivated species of the human gut microbiota.</title>
        <authorList>
            <person name="Zou Y."/>
            <person name="Xue W."/>
            <person name="Luo G."/>
        </authorList>
    </citation>
    <scope>NUCLEOTIDE SEQUENCE [LARGE SCALE GENOMIC DNA]</scope>
    <source>
        <strain evidence="3 5">AF14-7</strain>
        <strain evidence="4 6">AF39-6AC</strain>
    </source>
</reference>
<evidence type="ECO:0000313" key="5">
    <source>
        <dbReference type="Proteomes" id="UP000283369"/>
    </source>
</evidence>